<keyword evidence="2" id="KW-1185">Reference proteome</keyword>
<gene>
    <name evidence="1" type="ORF">HG537_0F01180</name>
</gene>
<organism evidence="1 2">
    <name type="scientific">Torulaspora globosa</name>
    <dbReference type="NCBI Taxonomy" id="48254"/>
    <lineage>
        <taxon>Eukaryota</taxon>
        <taxon>Fungi</taxon>
        <taxon>Dikarya</taxon>
        <taxon>Ascomycota</taxon>
        <taxon>Saccharomycotina</taxon>
        <taxon>Saccharomycetes</taxon>
        <taxon>Saccharomycetales</taxon>
        <taxon>Saccharomycetaceae</taxon>
        <taxon>Torulaspora</taxon>
    </lineage>
</organism>
<name>A0A7H9HX40_9SACH</name>
<proteinExistence type="predicted"/>
<dbReference type="OrthoDB" id="4033322at2759"/>
<accession>A0A7H9HX40</accession>
<reference evidence="1 2" key="1">
    <citation type="submission" date="2020-06" db="EMBL/GenBank/DDBJ databases">
        <title>The yeast mating-type switching endonuclease HO is a domesticated member of an unorthodox homing genetic element family.</title>
        <authorList>
            <person name="Coughlan A.Y."/>
            <person name="Lombardi L."/>
            <person name="Braun-Galleani S."/>
            <person name="Martos A.R."/>
            <person name="Galeote V."/>
            <person name="Bigey F."/>
            <person name="Dequin S."/>
            <person name="Byrne K.P."/>
            <person name="Wolfe K.H."/>
        </authorList>
    </citation>
    <scope>NUCLEOTIDE SEQUENCE [LARGE SCALE GENOMIC DNA]</scope>
    <source>
        <strain evidence="1 2">CBS2947</strain>
    </source>
</reference>
<dbReference type="AlphaFoldDB" id="A0A7H9HX40"/>
<dbReference type="Proteomes" id="UP000510647">
    <property type="component" value="Chromosome 6"/>
</dbReference>
<protein>
    <submittedName>
        <fullName evidence="1">Uncharacterized protein</fullName>
    </submittedName>
</protein>
<evidence type="ECO:0000313" key="2">
    <source>
        <dbReference type="Proteomes" id="UP000510647"/>
    </source>
</evidence>
<sequence>MSLLLEEEDLFPLSFAQHSLSTLHSDELDALINMPPPALSNSPTLGSEPDYDWSYQDDIAAHVTHETMIDDIFTVDTEPLPVPRGAEVVVLPLEHHKPVSEDTADAFANAAQHNYRLWLASF</sequence>
<evidence type="ECO:0000313" key="1">
    <source>
        <dbReference type="EMBL" id="QLQ81357.1"/>
    </source>
</evidence>
<dbReference type="EMBL" id="CP059272">
    <property type="protein sequence ID" value="QLQ81357.1"/>
    <property type="molecule type" value="Genomic_DNA"/>
</dbReference>